<evidence type="ECO:0000256" key="2">
    <source>
        <dbReference type="ARBA" id="ARBA00022803"/>
    </source>
</evidence>
<dbReference type="SMART" id="SM00028">
    <property type="entry name" value="TPR"/>
    <property type="match status" value="4"/>
</dbReference>
<evidence type="ECO:0000313" key="6">
    <source>
        <dbReference type="Proteomes" id="UP000316639"/>
    </source>
</evidence>
<dbReference type="SUPFAM" id="SSF48452">
    <property type="entry name" value="TPR-like"/>
    <property type="match status" value="1"/>
</dbReference>
<protein>
    <submittedName>
        <fullName evidence="5">Tetratricopeptide repeat protein</fullName>
    </submittedName>
</protein>
<evidence type="ECO:0000256" key="1">
    <source>
        <dbReference type="ARBA" id="ARBA00022737"/>
    </source>
</evidence>
<keyword evidence="6" id="KW-1185">Reference proteome</keyword>
<dbReference type="InterPro" id="IPR013105">
    <property type="entry name" value="TPR_2"/>
</dbReference>
<dbReference type="Pfam" id="PF07719">
    <property type="entry name" value="TPR_2"/>
    <property type="match status" value="1"/>
</dbReference>
<gene>
    <name evidence="5" type="ORF">FKR81_10680</name>
</gene>
<dbReference type="RefSeq" id="WP_146350841.1">
    <property type="nucleotide sequence ID" value="NZ_VOBR01000006.1"/>
</dbReference>
<keyword evidence="1" id="KW-0677">Repeat</keyword>
<name>A0A563EWG6_9PSEU</name>
<proteinExistence type="predicted"/>
<organism evidence="5 6">
    <name type="scientific">Lentzea tibetensis</name>
    <dbReference type="NCBI Taxonomy" id="2591470"/>
    <lineage>
        <taxon>Bacteria</taxon>
        <taxon>Bacillati</taxon>
        <taxon>Actinomycetota</taxon>
        <taxon>Actinomycetes</taxon>
        <taxon>Pseudonocardiales</taxon>
        <taxon>Pseudonocardiaceae</taxon>
        <taxon>Lentzea</taxon>
    </lineage>
</organism>
<feature type="repeat" description="TPR" evidence="3">
    <location>
        <begin position="379"/>
        <end position="412"/>
    </location>
</feature>
<feature type="signal peptide" evidence="4">
    <location>
        <begin position="1"/>
        <end position="22"/>
    </location>
</feature>
<dbReference type="PANTHER" id="PTHR12558">
    <property type="entry name" value="CELL DIVISION CYCLE 16,23,27"/>
    <property type="match status" value="1"/>
</dbReference>
<feature type="chain" id="PRO_5039502903" evidence="4">
    <location>
        <begin position="23"/>
        <end position="431"/>
    </location>
</feature>
<dbReference type="PANTHER" id="PTHR12558:SF13">
    <property type="entry name" value="CELL DIVISION CYCLE PROTEIN 27 HOMOLOG"/>
    <property type="match status" value="1"/>
</dbReference>
<dbReference type="OrthoDB" id="5477158at2"/>
<dbReference type="AlphaFoldDB" id="A0A563EWG6"/>
<keyword evidence="4" id="KW-0732">Signal</keyword>
<dbReference type="Proteomes" id="UP000316639">
    <property type="component" value="Unassembled WGS sequence"/>
</dbReference>
<dbReference type="PROSITE" id="PS50005">
    <property type="entry name" value="TPR"/>
    <property type="match status" value="1"/>
</dbReference>
<dbReference type="Gene3D" id="1.25.40.10">
    <property type="entry name" value="Tetratricopeptide repeat domain"/>
    <property type="match status" value="3"/>
</dbReference>
<sequence>MTHRVKLALAAMLVIAAGLALLTGHRDSDSPPSGVAVAVKQENQMHRSVHALQERLHRVPNDENGWAELGAVYVELSRVTADPSYYNKAQGALQKSASIRPNGMALIGQGQLANARHDFGAARDFANQALQALPSNSEALGVLADALTQLGDDAGAQQAVQRMLDVKPNTASFARASYHFELHGDVPAAEDAMRRALTAAANPDDVAFCRYRLGELAFDNGRLDEASDHYDQGLAAREDDMALTQGKAKVAAARGDVDGALAGYQRLVQRAPVPQYVVEYAELLESAGRKDEAEQQYTVLSEQQRLMESEGASDDLSAAMVAADRGDGMQALRRAEAEWGRRQAVFVADAMAWALHRNGRDAEALTFADKAASLGWRNATFAYHRGMILAALGRNDEAEKSLAEALRLNPHFSPLYQLTAGRKLAELRGQR</sequence>
<evidence type="ECO:0000313" key="5">
    <source>
        <dbReference type="EMBL" id="TWP52045.1"/>
    </source>
</evidence>
<dbReference type="Pfam" id="PF13432">
    <property type="entry name" value="TPR_16"/>
    <property type="match status" value="1"/>
</dbReference>
<dbReference type="InterPro" id="IPR019734">
    <property type="entry name" value="TPR_rpt"/>
</dbReference>
<dbReference type="EMBL" id="VOBR01000006">
    <property type="protein sequence ID" value="TWP52045.1"/>
    <property type="molecule type" value="Genomic_DNA"/>
</dbReference>
<comment type="caution">
    <text evidence="5">The sequence shown here is derived from an EMBL/GenBank/DDBJ whole genome shotgun (WGS) entry which is preliminary data.</text>
</comment>
<dbReference type="Pfam" id="PF14559">
    <property type="entry name" value="TPR_19"/>
    <property type="match status" value="1"/>
</dbReference>
<evidence type="ECO:0000256" key="4">
    <source>
        <dbReference type="SAM" id="SignalP"/>
    </source>
</evidence>
<evidence type="ECO:0000256" key="3">
    <source>
        <dbReference type="PROSITE-ProRule" id="PRU00339"/>
    </source>
</evidence>
<dbReference type="InterPro" id="IPR011990">
    <property type="entry name" value="TPR-like_helical_dom_sf"/>
</dbReference>
<reference evidence="5 6" key="1">
    <citation type="submission" date="2019-07" db="EMBL/GenBank/DDBJ databases">
        <title>Lentzea xizangensis sp. nov., isolated from Qinghai-Tibetan Plateau Soils.</title>
        <authorList>
            <person name="Huang J."/>
        </authorList>
    </citation>
    <scope>NUCLEOTIDE SEQUENCE [LARGE SCALE GENOMIC DNA]</scope>
    <source>
        <strain evidence="5 6">FXJ1.1311</strain>
    </source>
</reference>
<accession>A0A563EWG6</accession>
<keyword evidence="2 3" id="KW-0802">TPR repeat</keyword>